<keyword evidence="8 9" id="KW-0472">Membrane</keyword>
<evidence type="ECO:0000256" key="8">
    <source>
        <dbReference type="ARBA" id="ARBA00023136"/>
    </source>
</evidence>
<sequence>MPVVEKNKAMAKAAALPNEVGEPNRAAGLLTRTTDFLKDVRSEMRKVVTPSRAEVQSTTAIVIVTVFAFAGFFYAVDTVLGQALQHLLHWLGGAQ</sequence>
<keyword evidence="6 9" id="KW-1133">Transmembrane helix</keyword>
<dbReference type="NCBIfam" id="TIGR00964">
    <property type="entry name" value="secE_bact"/>
    <property type="match status" value="1"/>
</dbReference>
<proteinExistence type="inferred from homology"/>
<comment type="subunit">
    <text evidence="9">Component of the Sec protein translocase complex. Heterotrimer consisting of SecY, SecE and SecG subunits. The heterotrimers can form oligomers, although 1 heterotrimer is thought to be able to translocate proteins. Interacts with the ribosome. Interacts with SecDF, and other proteins may be involved. Interacts with SecA.</text>
</comment>
<comment type="similarity">
    <text evidence="9">Belongs to the SecE/SEC61-gamma family.</text>
</comment>
<comment type="subcellular location">
    <subcellularLocation>
        <location evidence="9">Cell membrane</location>
        <topology evidence="9">Single-pass membrane protein</topology>
    </subcellularLocation>
    <subcellularLocation>
        <location evidence="1">Membrane</location>
    </subcellularLocation>
</comment>
<dbReference type="Gene3D" id="1.20.5.1030">
    <property type="entry name" value="Preprotein translocase secy subunit"/>
    <property type="match status" value="1"/>
</dbReference>
<dbReference type="HAMAP" id="MF_00422">
    <property type="entry name" value="SecE"/>
    <property type="match status" value="1"/>
</dbReference>
<keyword evidence="7 9" id="KW-0811">Translocation</keyword>
<reference evidence="10 11" key="1">
    <citation type="submission" date="2019-03" db="EMBL/GenBank/DDBJ databases">
        <title>Genomic Encyclopedia of Type Strains, Phase IV (KMG-IV): sequencing the most valuable type-strain genomes for metagenomic binning, comparative biology and taxonomic classification.</title>
        <authorList>
            <person name="Goeker M."/>
        </authorList>
    </citation>
    <scope>NUCLEOTIDE SEQUENCE [LARGE SCALE GENOMIC DNA]</scope>
    <source>
        <strain evidence="10 11">DSM 103428</strain>
    </source>
</reference>
<evidence type="ECO:0000256" key="5">
    <source>
        <dbReference type="ARBA" id="ARBA00022927"/>
    </source>
</evidence>
<dbReference type="AlphaFoldDB" id="A0A4R1L9M5"/>
<feature type="transmembrane region" description="Helical" evidence="9">
    <location>
        <begin position="55"/>
        <end position="76"/>
    </location>
</feature>
<keyword evidence="3 9" id="KW-1003">Cell membrane</keyword>
<dbReference type="InterPro" id="IPR038379">
    <property type="entry name" value="SecE_sf"/>
</dbReference>
<comment type="function">
    <text evidence="9">Essential subunit of the Sec protein translocation channel SecYEG. Clamps together the 2 halves of SecY. May contact the channel plug during translocation.</text>
</comment>
<evidence type="ECO:0000256" key="9">
    <source>
        <dbReference type="HAMAP-Rule" id="MF_00422"/>
    </source>
</evidence>
<organism evidence="10 11">
    <name type="scientific">Acidipila rosea</name>
    <dbReference type="NCBI Taxonomy" id="768535"/>
    <lineage>
        <taxon>Bacteria</taxon>
        <taxon>Pseudomonadati</taxon>
        <taxon>Acidobacteriota</taxon>
        <taxon>Terriglobia</taxon>
        <taxon>Terriglobales</taxon>
        <taxon>Acidobacteriaceae</taxon>
        <taxon>Acidipila</taxon>
    </lineage>
</organism>
<dbReference type="GO" id="GO:0006605">
    <property type="term" value="P:protein targeting"/>
    <property type="evidence" value="ECO:0007669"/>
    <property type="project" value="UniProtKB-UniRule"/>
</dbReference>
<evidence type="ECO:0000256" key="7">
    <source>
        <dbReference type="ARBA" id="ARBA00023010"/>
    </source>
</evidence>
<dbReference type="InterPro" id="IPR005807">
    <property type="entry name" value="SecE_bac"/>
</dbReference>
<dbReference type="GO" id="GO:0005886">
    <property type="term" value="C:plasma membrane"/>
    <property type="evidence" value="ECO:0007669"/>
    <property type="project" value="UniProtKB-SubCell"/>
</dbReference>
<dbReference type="Pfam" id="PF00584">
    <property type="entry name" value="SecE"/>
    <property type="match status" value="1"/>
</dbReference>
<gene>
    <name evidence="9" type="primary">secE</name>
    <name evidence="10" type="ORF">C7378_0004</name>
</gene>
<keyword evidence="2 9" id="KW-0813">Transport</keyword>
<dbReference type="GO" id="GO:0009306">
    <property type="term" value="P:protein secretion"/>
    <property type="evidence" value="ECO:0007669"/>
    <property type="project" value="UniProtKB-UniRule"/>
</dbReference>
<dbReference type="PANTHER" id="PTHR33910:SF1">
    <property type="entry name" value="PROTEIN TRANSLOCASE SUBUNIT SECE"/>
    <property type="match status" value="1"/>
</dbReference>
<evidence type="ECO:0000256" key="4">
    <source>
        <dbReference type="ARBA" id="ARBA00022692"/>
    </source>
</evidence>
<keyword evidence="11" id="KW-1185">Reference proteome</keyword>
<dbReference type="InterPro" id="IPR001901">
    <property type="entry name" value="Translocase_SecE/Sec61-g"/>
</dbReference>
<protein>
    <recommendedName>
        <fullName evidence="9">Protein translocase subunit SecE</fullName>
    </recommendedName>
</protein>
<keyword evidence="4 9" id="KW-0812">Transmembrane</keyword>
<evidence type="ECO:0000256" key="6">
    <source>
        <dbReference type="ARBA" id="ARBA00022989"/>
    </source>
</evidence>
<dbReference type="GO" id="GO:0065002">
    <property type="term" value="P:intracellular protein transmembrane transport"/>
    <property type="evidence" value="ECO:0007669"/>
    <property type="project" value="UniProtKB-UniRule"/>
</dbReference>
<evidence type="ECO:0000256" key="3">
    <source>
        <dbReference type="ARBA" id="ARBA00022475"/>
    </source>
</evidence>
<evidence type="ECO:0000256" key="1">
    <source>
        <dbReference type="ARBA" id="ARBA00004370"/>
    </source>
</evidence>
<dbReference type="PANTHER" id="PTHR33910">
    <property type="entry name" value="PROTEIN TRANSLOCASE SUBUNIT SECE"/>
    <property type="match status" value="1"/>
</dbReference>
<dbReference type="GO" id="GO:0008320">
    <property type="term" value="F:protein transmembrane transporter activity"/>
    <property type="evidence" value="ECO:0007669"/>
    <property type="project" value="UniProtKB-UniRule"/>
</dbReference>
<comment type="caution">
    <text evidence="10">The sequence shown here is derived from an EMBL/GenBank/DDBJ whole genome shotgun (WGS) entry which is preliminary data.</text>
</comment>
<keyword evidence="5 9" id="KW-0653">Protein transport</keyword>
<accession>A0A4R1L9M5</accession>
<evidence type="ECO:0000256" key="2">
    <source>
        <dbReference type="ARBA" id="ARBA00022448"/>
    </source>
</evidence>
<dbReference type="EMBL" id="SMGK01000001">
    <property type="protein sequence ID" value="TCK75025.1"/>
    <property type="molecule type" value="Genomic_DNA"/>
</dbReference>
<evidence type="ECO:0000313" key="10">
    <source>
        <dbReference type="EMBL" id="TCK75025.1"/>
    </source>
</evidence>
<evidence type="ECO:0000313" key="11">
    <source>
        <dbReference type="Proteomes" id="UP000295210"/>
    </source>
</evidence>
<name>A0A4R1L9M5_9BACT</name>
<dbReference type="GO" id="GO:0043952">
    <property type="term" value="P:protein transport by the Sec complex"/>
    <property type="evidence" value="ECO:0007669"/>
    <property type="project" value="UniProtKB-UniRule"/>
</dbReference>
<dbReference type="Proteomes" id="UP000295210">
    <property type="component" value="Unassembled WGS sequence"/>
</dbReference>